<dbReference type="AlphaFoldDB" id="A0A9P7K164"/>
<reference evidence="2" key="2">
    <citation type="submission" date="2021-10" db="EMBL/GenBank/DDBJ databases">
        <title>Phylogenomics reveals ancestral predisposition of the termite-cultivated fungus Termitomyces towards a domesticated lifestyle.</title>
        <authorList>
            <person name="Auxier B."/>
            <person name="Grum-Grzhimaylo A."/>
            <person name="Cardenas M.E."/>
            <person name="Lodge J.D."/>
            <person name="Laessoe T."/>
            <person name="Pedersen O."/>
            <person name="Smith M.E."/>
            <person name="Kuyper T.W."/>
            <person name="Franco-Molano E.A."/>
            <person name="Baroni T.J."/>
            <person name="Aanen D.K."/>
        </authorList>
    </citation>
    <scope>NUCLEOTIDE SEQUENCE</scope>
    <source>
        <strain evidence="2">D49</strain>
    </source>
</reference>
<evidence type="ECO:0000313" key="3">
    <source>
        <dbReference type="Proteomes" id="UP000717328"/>
    </source>
</evidence>
<reference evidence="2" key="1">
    <citation type="submission" date="2021-02" db="EMBL/GenBank/DDBJ databases">
        <authorList>
            <person name="Nieuwenhuis M."/>
            <person name="Van De Peppel L.J.J."/>
        </authorList>
    </citation>
    <scope>NUCLEOTIDE SEQUENCE</scope>
    <source>
        <strain evidence="2">D49</strain>
    </source>
</reference>
<organism evidence="2 3">
    <name type="scientific">Sphagnurus paluster</name>
    <dbReference type="NCBI Taxonomy" id="117069"/>
    <lineage>
        <taxon>Eukaryota</taxon>
        <taxon>Fungi</taxon>
        <taxon>Dikarya</taxon>
        <taxon>Basidiomycota</taxon>
        <taxon>Agaricomycotina</taxon>
        <taxon>Agaricomycetes</taxon>
        <taxon>Agaricomycetidae</taxon>
        <taxon>Agaricales</taxon>
        <taxon>Tricholomatineae</taxon>
        <taxon>Lyophyllaceae</taxon>
        <taxon>Sphagnurus</taxon>
    </lineage>
</organism>
<name>A0A9P7K164_9AGAR</name>
<sequence>MPVIEDLDDEVEVPAPAAPRELKPRKPKAKGSHQERWAAMSLLDWEDLATMVKPHVTGEFNGTPLDLAEVDGLGIANLSRATLAHWNYAQSTIALVPCDQCTKGAKPCLVHTSPTSCFLCLKAKAKCLLVPEKPKGKSKGKGKGKATEEPKVAKLKGKKPKKTKGVQEVPENGQGQILGFSECLPSLTELYMLMSASASAVMAWMVESDGEETEDEA</sequence>
<feature type="region of interest" description="Disordered" evidence="1">
    <location>
        <begin position="1"/>
        <end position="33"/>
    </location>
</feature>
<dbReference type="EMBL" id="JABCKI010007207">
    <property type="protein sequence ID" value="KAG5633701.1"/>
    <property type="molecule type" value="Genomic_DNA"/>
</dbReference>
<proteinExistence type="predicted"/>
<accession>A0A9P7K164</accession>
<feature type="compositionally biased region" description="Basic residues" evidence="1">
    <location>
        <begin position="153"/>
        <end position="164"/>
    </location>
</feature>
<gene>
    <name evidence="2" type="ORF">H0H81_005834</name>
</gene>
<protein>
    <submittedName>
        <fullName evidence="2">Uncharacterized protein</fullName>
    </submittedName>
</protein>
<evidence type="ECO:0000313" key="2">
    <source>
        <dbReference type="EMBL" id="KAG5633701.1"/>
    </source>
</evidence>
<keyword evidence="3" id="KW-1185">Reference proteome</keyword>
<comment type="caution">
    <text evidence="2">The sequence shown here is derived from an EMBL/GenBank/DDBJ whole genome shotgun (WGS) entry which is preliminary data.</text>
</comment>
<evidence type="ECO:0000256" key="1">
    <source>
        <dbReference type="SAM" id="MobiDB-lite"/>
    </source>
</evidence>
<feature type="compositionally biased region" description="Acidic residues" evidence="1">
    <location>
        <begin position="1"/>
        <end position="12"/>
    </location>
</feature>
<feature type="region of interest" description="Disordered" evidence="1">
    <location>
        <begin position="134"/>
        <end position="170"/>
    </location>
</feature>
<dbReference type="Proteomes" id="UP000717328">
    <property type="component" value="Unassembled WGS sequence"/>
</dbReference>